<dbReference type="GeneID" id="7843483"/>
<name>Q22EH2_TETTS</name>
<dbReference type="InParanoid" id="Q22EH2"/>
<evidence type="ECO:0000313" key="2">
    <source>
        <dbReference type="EMBL" id="EAR83680.1"/>
    </source>
</evidence>
<sequence>MKFNAETSVLLGNVLGIQEDNKDSNSTKHCYNDWSERQKRFASQYNSSAQLNLQTSQQNINSSFIPNHNNKILLKKDFSKGPSLSLHNQQLSSGQILDQNILLNRVDNYYQIPTANPQECKICQINNSICSVCLQRQSKVKKKFLNPKGSESFSTNIPLYKYQRLSDQERLNNSYSYGESSKQSMIRKKIMPNKKEQNSRESLSNSQQLNSLQEKYQDMLKIKFKPLSNSNQNLSLISSIDNKQNISISLDILTQKESQTSKQIKQPENKDEKILSDNYMNYILRIRQEELENPSANYLQTEYNSSIQYENNDIHDKIKLKNQLPTVQELQNNQTKKTNEISQQNPTNLSLQNQLKILDLNNLLSKQKNCSNYVNSQYIFDSTTTNKKNNLMNITQLNFIERNNFVSKKKYESSIYKKVSQDKRANQDNIQAQNPIVAATQTIQEYQKGLKKPKKNIIYSKVKPHNQQNNNEKENENIYKDNDDSIVKRNKSQEEIVRPNKQQFPDQNQQNLIHTGNNSLNKSYSKFQNEKFNYFDLDEKSEIIDYVEESYNDDQIFSGKNKNIADQLQKYVRNLKIKIQQQNSQPKNIQYKNINQSEKENKKLVALEPSEIKLSSLTQKSSDKNIFNFKYRKTLLKASTNFNTNPNNQSIEMVEQDSIKYLTIDPKDQQKQDSKMLNQDSTASLDALPISFPKLHKSQIKKNISINQRSDLQLNAQKLNVGNRLDKQISQNAKDLFYDSKTNKKQVEKQIIYSQSFSKQNKLIQNQHNLSSNKQIKTDPDMNETELTFKNGIQMNTFLNKNRISLKEIQCSNQIDVNQTHNNHEQIERQNLKQLENLQDIDLCEWKHSPYSFVSNIDEQFLLEKQENIVYESISINKAKKRKYKLTNKRNINQQSKEQ</sequence>
<gene>
    <name evidence="2" type="ORF">TTHERM_00826970</name>
</gene>
<evidence type="ECO:0000256" key="1">
    <source>
        <dbReference type="SAM" id="MobiDB-lite"/>
    </source>
</evidence>
<dbReference type="Proteomes" id="UP000009168">
    <property type="component" value="Unassembled WGS sequence"/>
</dbReference>
<feature type="compositionally biased region" description="Low complexity" evidence="1">
    <location>
        <begin position="200"/>
        <end position="209"/>
    </location>
</feature>
<dbReference type="RefSeq" id="XP_001031343.1">
    <property type="nucleotide sequence ID" value="XM_001031343.1"/>
</dbReference>
<protein>
    <submittedName>
        <fullName evidence="2">Uncharacterized protein</fullName>
    </submittedName>
</protein>
<evidence type="ECO:0000313" key="3">
    <source>
        <dbReference type="Proteomes" id="UP000009168"/>
    </source>
</evidence>
<dbReference type="KEGG" id="tet:TTHERM_00826970"/>
<keyword evidence="3" id="KW-1185">Reference proteome</keyword>
<reference evidence="3" key="1">
    <citation type="journal article" date="2006" name="PLoS Biol.">
        <title>Macronuclear genome sequence of the ciliate Tetrahymena thermophila, a model eukaryote.</title>
        <authorList>
            <person name="Eisen J.A."/>
            <person name="Coyne R.S."/>
            <person name="Wu M."/>
            <person name="Wu D."/>
            <person name="Thiagarajan M."/>
            <person name="Wortman J.R."/>
            <person name="Badger J.H."/>
            <person name="Ren Q."/>
            <person name="Amedeo P."/>
            <person name="Jones K.M."/>
            <person name="Tallon L.J."/>
            <person name="Delcher A.L."/>
            <person name="Salzberg S.L."/>
            <person name="Silva J.C."/>
            <person name="Haas B.J."/>
            <person name="Majoros W.H."/>
            <person name="Farzad M."/>
            <person name="Carlton J.M."/>
            <person name="Smith R.K. Jr."/>
            <person name="Garg J."/>
            <person name="Pearlman R.E."/>
            <person name="Karrer K.M."/>
            <person name="Sun L."/>
            <person name="Manning G."/>
            <person name="Elde N.C."/>
            <person name="Turkewitz A.P."/>
            <person name="Asai D.J."/>
            <person name="Wilkes D.E."/>
            <person name="Wang Y."/>
            <person name="Cai H."/>
            <person name="Collins K."/>
            <person name="Stewart B.A."/>
            <person name="Lee S.R."/>
            <person name="Wilamowska K."/>
            <person name="Weinberg Z."/>
            <person name="Ruzzo W.L."/>
            <person name="Wloga D."/>
            <person name="Gaertig J."/>
            <person name="Frankel J."/>
            <person name="Tsao C.-C."/>
            <person name="Gorovsky M.A."/>
            <person name="Keeling P.J."/>
            <person name="Waller R.F."/>
            <person name="Patron N.J."/>
            <person name="Cherry J.M."/>
            <person name="Stover N.A."/>
            <person name="Krieger C.J."/>
            <person name="del Toro C."/>
            <person name="Ryder H.F."/>
            <person name="Williamson S.C."/>
            <person name="Barbeau R.A."/>
            <person name="Hamilton E.P."/>
            <person name="Orias E."/>
        </authorList>
    </citation>
    <scope>NUCLEOTIDE SEQUENCE [LARGE SCALE GENOMIC DNA]</scope>
    <source>
        <strain evidence="3">SB210</strain>
    </source>
</reference>
<dbReference type="HOGENOM" id="CLU_322266_0_0_1"/>
<dbReference type="EMBL" id="GG662692">
    <property type="protein sequence ID" value="EAR83680.1"/>
    <property type="molecule type" value="Genomic_DNA"/>
</dbReference>
<proteinExistence type="predicted"/>
<dbReference type="AlphaFoldDB" id="Q22EH2"/>
<feature type="compositionally biased region" description="Polar residues" evidence="1">
    <location>
        <begin position="174"/>
        <end position="184"/>
    </location>
</feature>
<feature type="region of interest" description="Disordered" evidence="1">
    <location>
        <begin position="461"/>
        <end position="484"/>
    </location>
</feature>
<organism evidence="2 3">
    <name type="scientific">Tetrahymena thermophila (strain SB210)</name>
    <dbReference type="NCBI Taxonomy" id="312017"/>
    <lineage>
        <taxon>Eukaryota</taxon>
        <taxon>Sar</taxon>
        <taxon>Alveolata</taxon>
        <taxon>Ciliophora</taxon>
        <taxon>Intramacronucleata</taxon>
        <taxon>Oligohymenophorea</taxon>
        <taxon>Hymenostomatida</taxon>
        <taxon>Tetrahymenina</taxon>
        <taxon>Tetrahymenidae</taxon>
        <taxon>Tetrahymena</taxon>
    </lineage>
</organism>
<feature type="compositionally biased region" description="Basic and acidic residues" evidence="1">
    <location>
        <begin position="471"/>
        <end position="484"/>
    </location>
</feature>
<accession>Q22EH2</accession>
<feature type="region of interest" description="Disordered" evidence="1">
    <location>
        <begin position="174"/>
        <end position="209"/>
    </location>
</feature>